<accession>A0A6A4NAI0</accession>
<proteinExistence type="predicted"/>
<dbReference type="InterPro" id="IPR032675">
    <property type="entry name" value="LRR_dom_sf"/>
</dbReference>
<organism evidence="3 4">
    <name type="scientific">Lupinus albus</name>
    <name type="common">White lupine</name>
    <name type="synonym">Lupinus termis</name>
    <dbReference type="NCBI Taxonomy" id="3870"/>
    <lineage>
        <taxon>Eukaryota</taxon>
        <taxon>Viridiplantae</taxon>
        <taxon>Streptophyta</taxon>
        <taxon>Embryophyta</taxon>
        <taxon>Tracheophyta</taxon>
        <taxon>Spermatophyta</taxon>
        <taxon>Magnoliopsida</taxon>
        <taxon>eudicotyledons</taxon>
        <taxon>Gunneridae</taxon>
        <taxon>Pentapetalae</taxon>
        <taxon>rosids</taxon>
        <taxon>fabids</taxon>
        <taxon>Fabales</taxon>
        <taxon>Fabaceae</taxon>
        <taxon>Papilionoideae</taxon>
        <taxon>50 kb inversion clade</taxon>
        <taxon>genistoids sensu lato</taxon>
        <taxon>core genistoids</taxon>
        <taxon>Genisteae</taxon>
        <taxon>Lupinus</taxon>
    </lineage>
</organism>
<dbReference type="AlphaFoldDB" id="A0A6A4NAI0"/>
<name>A0A6A4NAI0_LUPAL</name>
<dbReference type="PANTHER" id="PTHR47186">
    <property type="entry name" value="LEUCINE-RICH REPEAT-CONTAINING PROTEIN 57"/>
    <property type="match status" value="1"/>
</dbReference>
<dbReference type="PANTHER" id="PTHR47186:SF61">
    <property type="entry name" value="LEUCINE-RICH REPEAT-CONTAINING PROTEIN 57-RELATED"/>
    <property type="match status" value="1"/>
</dbReference>
<feature type="domain" description="Disease resistance protein RPS4B/Roq1-like leucine-rich repeats" evidence="2">
    <location>
        <begin position="67"/>
        <end position="248"/>
    </location>
</feature>
<dbReference type="SUPFAM" id="SSF52058">
    <property type="entry name" value="L domain-like"/>
    <property type="match status" value="1"/>
</dbReference>
<dbReference type="OrthoDB" id="1435549at2759"/>
<keyword evidence="4" id="KW-1185">Reference proteome</keyword>
<dbReference type="Gene3D" id="3.80.10.10">
    <property type="entry name" value="Ribonuclease Inhibitor"/>
    <property type="match status" value="2"/>
</dbReference>
<comment type="caution">
    <text evidence="3">The sequence shown here is derived from an EMBL/GenBank/DDBJ whole genome shotgun (WGS) entry which is preliminary data.</text>
</comment>
<evidence type="ECO:0000256" key="1">
    <source>
        <dbReference type="ARBA" id="ARBA00022821"/>
    </source>
</evidence>
<protein>
    <submittedName>
        <fullName evidence="3">Putative leucine-rich repeat domain, L domain-containing protein</fullName>
    </submittedName>
</protein>
<gene>
    <name evidence="3" type="ORF">Lalb_Chr23g0278171</name>
</gene>
<evidence type="ECO:0000259" key="2">
    <source>
        <dbReference type="Pfam" id="PF23286"/>
    </source>
</evidence>
<evidence type="ECO:0000313" key="4">
    <source>
        <dbReference type="Proteomes" id="UP000447434"/>
    </source>
</evidence>
<sequence>MRELNYDNCKWITQIPNLSGLPNLQELSFRDCDNLITVDKSVGFLDKLKILNAQGCSKLTSFPPIMLTCLENLQLSYCSSLHRFPEILGEMENIRTLFLEHTPIKELPFSIYNLIQLEMLNISECGMVQLPSSIVMMPELKEVLIFGPPKQNQGDEKMNILVSSNECLYLSYYNISNEFLPMVLTCVANVTKLDLSYQKFTFLPPCITFLQSLRKLNLHKCDYLREIRGVPPNLETLSATCCRSLKDLDLTVTDLPANIYILNRLILDQCKNLQEIKGIMPNMELLSASNCTSLTNSCRRMLLNQELHKEAGNMAFCLPGSRIPGWFEHRRNGSSISFWFRNMFPAISLCCY</sequence>
<reference evidence="4" key="1">
    <citation type="journal article" date="2020" name="Nat. Commun.">
        <title>Genome sequence of the cluster root forming white lupin.</title>
        <authorList>
            <person name="Hufnagel B."/>
            <person name="Marques A."/>
            <person name="Soriano A."/>
            <person name="Marques L."/>
            <person name="Divol F."/>
            <person name="Doumas P."/>
            <person name="Sallet E."/>
            <person name="Mancinotti D."/>
            <person name="Carrere S."/>
            <person name="Marande W."/>
            <person name="Arribat S."/>
            <person name="Keller J."/>
            <person name="Huneau C."/>
            <person name="Blein T."/>
            <person name="Aime D."/>
            <person name="Laguerre M."/>
            <person name="Taylor J."/>
            <person name="Schubert V."/>
            <person name="Nelson M."/>
            <person name="Geu-Flores F."/>
            <person name="Crespi M."/>
            <person name="Gallardo-Guerrero K."/>
            <person name="Delaux P.-M."/>
            <person name="Salse J."/>
            <person name="Berges H."/>
            <person name="Guyot R."/>
            <person name="Gouzy J."/>
            <person name="Peret B."/>
        </authorList>
    </citation>
    <scope>NUCLEOTIDE SEQUENCE [LARGE SCALE GENOMIC DNA]</scope>
    <source>
        <strain evidence="4">cv. Amiga</strain>
    </source>
</reference>
<dbReference type="Pfam" id="PF23286">
    <property type="entry name" value="LRR_13"/>
    <property type="match status" value="1"/>
</dbReference>
<dbReference type="InterPro" id="IPR058546">
    <property type="entry name" value="RPS4B/Roq1-like_LRR"/>
</dbReference>
<evidence type="ECO:0000313" key="3">
    <source>
        <dbReference type="EMBL" id="KAE9587835.1"/>
    </source>
</evidence>
<dbReference type="Proteomes" id="UP000447434">
    <property type="component" value="Chromosome 23"/>
</dbReference>
<dbReference type="EMBL" id="WOCE01000023">
    <property type="protein sequence ID" value="KAE9587835.1"/>
    <property type="molecule type" value="Genomic_DNA"/>
</dbReference>
<keyword evidence="1" id="KW-0611">Plant defense</keyword>